<proteinExistence type="predicted"/>
<organism evidence="1 2">
    <name type="scientific">Protea cynaroides</name>
    <dbReference type="NCBI Taxonomy" id="273540"/>
    <lineage>
        <taxon>Eukaryota</taxon>
        <taxon>Viridiplantae</taxon>
        <taxon>Streptophyta</taxon>
        <taxon>Embryophyta</taxon>
        <taxon>Tracheophyta</taxon>
        <taxon>Spermatophyta</taxon>
        <taxon>Magnoliopsida</taxon>
        <taxon>Proteales</taxon>
        <taxon>Proteaceae</taxon>
        <taxon>Protea</taxon>
    </lineage>
</organism>
<dbReference type="Pfam" id="PF14223">
    <property type="entry name" value="Retrotran_gag_2"/>
    <property type="match status" value="1"/>
</dbReference>
<evidence type="ECO:0000313" key="2">
    <source>
        <dbReference type="Proteomes" id="UP001141806"/>
    </source>
</evidence>
<accession>A0A9Q0R2H7</accession>
<dbReference type="EMBL" id="JAMYWD010000001">
    <property type="protein sequence ID" value="KAJ4980592.1"/>
    <property type="molecule type" value="Genomic_DNA"/>
</dbReference>
<sequence length="303" mass="32940">MRLPILNGENYAEWLELLELTLGCMNLDLAINKEKPEDLTDESTPDQRDYYAKWQRNNNMSLRLIKSNMSRTIRRSIPDKPTAREYLDAIKEQYVSTDSSTVSALIAKLGAIKYSESKDVRDHIMKARDIAAQLKDYEIDLPEVYLVYHILNILPKEFETFKDKRQDVNKTAKALCSNPSCTKAVKVEDNERTDDARGYCCAGGYCCALGCLLCARLVLCAALLAALSAGVVRAASLVARSLPAGARPVSRRSAALVRRGWSCALSAGAALAASAVHAAACCGAGWCCALGAAVHSAGTCLRG</sequence>
<dbReference type="OrthoDB" id="1929566at2759"/>
<protein>
    <recommendedName>
        <fullName evidence="3">UBN2 domain-containing protein</fullName>
    </recommendedName>
</protein>
<dbReference type="AlphaFoldDB" id="A0A9Q0R2H7"/>
<dbReference type="Proteomes" id="UP001141806">
    <property type="component" value="Unassembled WGS sequence"/>
</dbReference>
<evidence type="ECO:0000313" key="1">
    <source>
        <dbReference type="EMBL" id="KAJ4980592.1"/>
    </source>
</evidence>
<gene>
    <name evidence="1" type="ORF">NE237_031429</name>
</gene>
<keyword evidence="2" id="KW-1185">Reference proteome</keyword>
<name>A0A9Q0R2H7_9MAGN</name>
<dbReference type="PANTHER" id="PTHR35317">
    <property type="entry name" value="OS04G0629600 PROTEIN"/>
    <property type="match status" value="1"/>
</dbReference>
<comment type="caution">
    <text evidence="1">The sequence shown here is derived from an EMBL/GenBank/DDBJ whole genome shotgun (WGS) entry which is preliminary data.</text>
</comment>
<evidence type="ECO:0008006" key="3">
    <source>
        <dbReference type="Google" id="ProtNLM"/>
    </source>
</evidence>
<dbReference type="PANTHER" id="PTHR35317:SF23">
    <property type="entry name" value="OS04G0629600 PROTEIN"/>
    <property type="match status" value="1"/>
</dbReference>
<reference evidence="1" key="1">
    <citation type="journal article" date="2023" name="Plant J.">
        <title>The genome of the king protea, Protea cynaroides.</title>
        <authorList>
            <person name="Chang J."/>
            <person name="Duong T.A."/>
            <person name="Schoeman C."/>
            <person name="Ma X."/>
            <person name="Roodt D."/>
            <person name="Barker N."/>
            <person name="Li Z."/>
            <person name="Van de Peer Y."/>
            <person name="Mizrachi E."/>
        </authorList>
    </citation>
    <scope>NUCLEOTIDE SEQUENCE</scope>
    <source>
        <tissue evidence="1">Young leaves</tissue>
    </source>
</reference>